<feature type="domain" description="Nitroreductase" evidence="3">
    <location>
        <begin position="84"/>
        <end position="166"/>
    </location>
</feature>
<organism evidence="4 5">
    <name type="scientific">Streptoalloteichus hindustanus</name>
    <dbReference type="NCBI Taxonomy" id="2017"/>
    <lineage>
        <taxon>Bacteria</taxon>
        <taxon>Bacillati</taxon>
        <taxon>Actinomycetota</taxon>
        <taxon>Actinomycetes</taxon>
        <taxon>Pseudonocardiales</taxon>
        <taxon>Pseudonocardiaceae</taxon>
        <taxon>Streptoalloteichus</taxon>
    </lineage>
</organism>
<evidence type="ECO:0000313" key="4">
    <source>
        <dbReference type="EMBL" id="SHE71052.1"/>
    </source>
</evidence>
<reference evidence="4 5" key="1">
    <citation type="submission" date="2016-11" db="EMBL/GenBank/DDBJ databases">
        <authorList>
            <person name="Jaros S."/>
            <person name="Januszkiewicz K."/>
            <person name="Wedrychowicz H."/>
        </authorList>
    </citation>
    <scope>NUCLEOTIDE SEQUENCE [LARGE SCALE GENOMIC DNA]</scope>
    <source>
        <strain evidence="4 5">DSM 44523</strain>
    </source>
</reference>
<feature type="domain" description="Nitroreductase" evidence="3">
    <location>
        <begin position="23"/>
        <end position="67"/>
    </location>
</feature>
<accession>A0A1M4VQG9</accession>
<dbReference type="PANTHER" id="PTHR43673:SF10">
    <property type="entry name" value="NADH DEHYDROGENASE_NAD(P)H NITROREDUCTASE XCC3605-RELATED"/>
    <property type="match status" value="1"/>
</dbReference>
<gene>
    <name evidence="4" type="ORF">SAMN05444320_101847</name>
</gene>
<dbReference type="EMBL" id="FQVN01000001">
    <property type="protein sequence ID" value="SHE71052.1"/>
    <property type="molecule type" value="Genomic_DNA"/>
</dbReference>
<protein>
    <submittedName>
        <fullName evidence="4">Nitroreductase</fullName>
    </submittedName>
</protein>
<sequence length="204" mass="21450">MIVDAVPQSDRLATSSAPLHPLIAQRWSPRALDPAATISDDALRALFEAARWAPSWGNSQPARFLVGRRGDDTFGRLLGVLSRGNQGWAGAAGALVLGAAVARDDKGELVPYAEYGVALAAQNLALQAVAEGLAAHQMSGFDKEAARSVLDLPATVEPVIVIAVGRLAAPGTAPADLAERDTRPRSRHPLNELVFTGEWGQSAF</sequence>
<dbReference type="SUPFAM" id="SSF55469">
    <property type="entry name" value="FMN-dependent nitroreductase-like"/>
    <property type="match status" value="1"/>
</dbReference>
<dbReference type="GO" id="GO:0016491">
    <property type="term" value="F:oxidoreductase activity"/>
    <property type="evidence" value="ECO:0007669"/>
    <property type="project" value="UniProtKB-KW"/>
</dbReference>
<dbReference type="PANTHER" id="PTHR43673">
    <property type="entry name" value="NAD(P)H NITROREDUCTASE YDGI-RELATED"/>
    <property type="match status" value="1"/>
</dbReference>
<evidence type="ECO:0000256" key="2">
    <source>
        <dbReference type="ARBA" id="ARBA00023002"/>
    </source>
</evidence>
<name>A0A1M4VQG9_STRHI</name>
<dbReference type="CDD" id="cd02138">
    <property type="entry name" value="TdsD-like"/>
    <property type="match status" value="1"/>
</dbReference>
<dbReference type="Gene3D" id="3.40.109.10">
    <property type="entry name" value="NADH Oxidase"/>
    <property type="match status" value="1"/>
</dbReference>
<dbReference type="InterPro" id="IPR029479">
    <property type="entry name" value="Nitroreductase"/>
</dbReference>
<comment type="similarity">
    <text evidence="1">Belongs to the nitroreductase family.</text>
</comment>
<evidence type="ECO:0000256" key="1">
    <source>
        <dbReference type="ARBA" id="ARBA00007118"/>
    </source>
</evidence>
<dbReference type="STRING" id="2017.SAMN05444320_101847"/>
<dbReference type="InterPro" id="IPR000415">
    <property type="entry name" value="Nitroreductase-like"/>
</dbReference>
<dbReference type="RefSeq" id="WP_234995518.1">
    <property type="nucleotide sequence ID" value="NZ_FQVN01000001.1"/>
</dbReference>
<dbReference type="AlphaFoldDB" id="A0A1M4VQG9"/>
<evidence type="ECO:0000259" key="3">
    <source>
        <dbReference type="Pfam" id="PF00881"/>
    </source>
</evidence>
<keyword evidence="5" id="KW-1185">Reference proteome</keyword>
<keyword evidence="2" id="KW-0560">Oxidoreductase</keyword>
<evidence type="ECO:0000313" key="5">
    <source>
        <dbReference type="Proteomes" id="UP000184501"/>
    </source>
</evidence>
<proteinExistence type="inferred from homology"/>
<dbReference type="Proteomes" id="UP000184501">
    <property type="component" value="Unassembled WGS sequence"/>
</dbReference>
<dbReference type="Pfam" id="PF00881">
    <property type="entry name" value="Nitroreductase"/>
    <property type="match status" value="2"/>
</dbReference>